<evidence type="ECO:0000313" key="2">
    <source>
        <dbReference type="EMBL" id="MBF4693211.1"/>
    </source>
</evidence>
<accession>A0ABR9ZTC3</accession>
<dbReference type="Pfam" id="PF01261">
    <property type="entry name" value="AP_endonuc_2"/>
    <property type="match status" value="1"/>
</dbReference>
<name>A0ABR9ZTC3_9FIRM</name>
<feature type="domain" description="Xylose isomerase-like TIM barrel" evidence="1">
    <location>
        <begin position="11"/>
        <end position="278"/>
    </location>
</feature>
<evidence type="ECO:0000259" key="1">
    <source>
        <dbReference type="Pfam" id="PF01261"/>
    </source>
</evidence>
<dbReference type="InterPro" id="IPR013022">
    <property type="entry name" value="Xyl_isomerase-like_TIM-brl"/>
</dbReference>
<dbReference type="SUPFAM" id="SSF51658">
    <property type="entry name" value="Xylose isomerase-like"/>
    <property type="match status" value="1"/>
</dbReference>
<organism evidence="2 3">
    <name type="scientific">Fusibacter ferrireducens</name>
    <dbReference type="NCBI Taxonomy" id="2785058"/>
    <lineage>
        <taxon>Bacteria</taxon>
        <taxon>Bacillati</taxon>
        <taxon>Bacillota</taxon>
        <taxon>Clostridia</taxon>
        <taxon>Eubacteriales</taxon>
        <taxon>Eubacteriales Family XII. Incertae Sedis</taxon>
        <taxon>Fusibacter</taxon>
    </lineage>
</organism>
<dbReference type="Gene3D" id="3.20.20.150">
    <property type="entry name" value="Divalent-metal-dependent TIM barrel enzymes"/>
    <property type="match status" value="1"/>
</dbReference>
<gene>
    <name evidence="2" type="ORF">ISU02_08765</name>
</gene>
<reference evidence="2 3" key="1">
    <citation type="submission" date="2020-11" db="EMBL/GenBank/DDBJ databases">
        <title>Fusibacter basophilias sp. nov.</title>
        <authorList>
            <person name="Qiu D."/>
        </authorList>
    </citation>
    <scope>NUCLEOTIDE SEQUENCE [LARGE SCALE GENOMIC DNA]</scope>
    <source>
        <strain evidence="2 3">Q10-2</strain>
    </source>
</reference>
<comment type="caution">
    <text evidence="2">The sequence shown here is derived from an EMBL/GenBank/DDBJ whole genome shotgun (WGS) entry which is preliminary data.</text>
</comment>
<dbReference type="RefSeq" id="WP_194701435.1">
    <property type="nucleotide sequence ID" value="NZ_JADKNH010000004.1"/>
</dbReference>
<dbReference type="Proteomes" id="UP000614200">
    <property type="component" value="Unassembled WGS sequence"/>
</dbReference>
<protein>
    <submittedName>
        <fullName evidence="2">TIM barrel protein</fullName>
    </submittedName>
</protein>
<sequence>MLGTNTVHFDIDALSQYGLECVEVCLGRAGTFQMHRNRIYDEIERANRLKVPLSVHLPIELPERFTRDYLDAFFLEQDAVQRDIALEMLELNFRTLSKYDIEYFVVHFPGIVTVLEEESVFLSRLRKVLFKIDTLAKQYKVKLLLEYFGSNVNFYKPQMWMDEIAAFSNLGILVDTGHLYFASQIWGFDFMTVLKEFSKVAEAFHLWTTRGNGVYASSESYLNFKHIVPHIDQRVEEGWAFNTLEVLELISKLDKPIIIEAAPLYRGEKYYKAGIESLVKYFANC</sequence>
<evidence type="ECO:0000313" key="3">
    <source>
        <dbReference type="Proteomes" id="UP000614200"/>
    </source>
</evidence>
<proteinExistence type="predicted"/>
<dbReference type="InterPro" id="IPR036237">
    <property type="entry name" value="Xyl_isomerase-like_sf"/>
</dbReference>
<dbReference type="EMBL" id="JADKNH010000004">
    <property type="protein sequence ID" value="MBF4693211.1"/>
    <property type="molecule type" value="Genomic_DNA"/>
</dbReference>
<keyword evidence="3" id="KW-1185">Reference proteome</keyword>